<dbReference type="InterPro" id="IPR026992">
    <property type="entry name" value="DIOX_N"/>
</dbReference>
<keyword evidence="2 5" id="KW-0479">Metal-binding</keyword>
<dbReference type="GO" id="GO:0046872">
    <property type="term" value="F:metal ion binding"/>
    <property type="evidence" value="ECO:0007669"/>
    <property type="project" value="UniProtKB-KW"/>
</dbReference>
<feature type="region of interest" description="Disordered" evidence="6">
    <location>
        <begin position="119"/>
        <end position="142"/>
    </location>
</feature>
<dbReference type="SUPFAM" id="SSF51197">
    <property type="entry name" value="Clavaminate synthase-like"/>
    <property type="match status" value="1"/>
</dbReference>
<evidence type="ECO:0000256" key="3">
    <source>
        <dbReference type="ARBA" id="ARBA00023002"/>
    </source>
</evidence>
<evidence type="ECO:0000259" key="7">
    <source>
        <dbReference type="PROSITE" id="PS51471"/>
    </source>
</evidence>
<dbReference type="EMBL" id="ML179774">
    <property type="protein sequence ID" value="THU81880.1"/>
    <property type="molecule type" value="Genomic_DNA"/>
</dbReference>
<keyword evidence="4 5" id="KW-0408">Iron</keyword>
<feature type="domain" description="Fe2OG dioxygenase" evidence="7">
    <location>
        <begin position="196"/>
        <end position="310"/>
    </location>
</feature>
<dbReference type="AlphaFoldDB" id="A0A4S8L0Q5"/>
<dbReference type="GO" id="GO:0016491">
    <property type="term" value="F:oxidoreductase activity"/>
    <property type="evidence" value="ECO:0007669"/>
    <property type="project" value="UniProtKB-KW"/>
</dbReference>
<sequence>MPGTLLTDSTLPTIDFANFGDGTSEEALEIGQKFFAACRDVGFAYLINAGIPQEKVDEMFTWSSRFFKLPLEVKMKVPHPPEGWKHRGYSGIGVEQVSQMVFDPTELAAIRTKSPDFKESFDIGTSSPSSPSPSSSSSETIPSNIWIPDSDLPGFKSYCTEFYNICKSFEMLKLLPALAIGLGLEKDFFTEYHSRGENQLRLLHYPEAEAEVFESGKKGRIGAHTDFSTGTLLFQDDCGGLEVESPHQPGVFIPAPPVHGAIVFNIGDFLMRWSNDTLKSTLHRVRAPPRKDGDSGMTRERFSIPYFISANKEMIIDCLPGCFGPDKPKKYEPIGAGEYINMRLNATY</sequence>
<dbReference type="Proteomes" id="UP000297245">
    <property type="component" value="Unassembled WGS sequence"/>
</dbReference>
<evidence type="ECO:0000313" key="8">
    <source>
        <dbReference type="EMBL" id="THU81880.1"/>
    </source>
</evidence>
<dbReference type="PANTHER" id="PTHR10209:SF881">
    <property type="entry name" value="FI07970P-RELATED"/>
    <property type="match status" value="1"/>
</dbReference>
<dbReference type="Pfam" id="PF03171">
    <property type="entry name" value="2OG-FeII_Oxy"/>
    <property type="match status" value="1"/>
</dbReference>
<dbReference type="InterPro" id="IPR005123">
    <property type="entry name" value="Oxoglu/Fe-dep_dioxygenase_dom"/>
</dbReference>
<keyword evidence="3 5" id="KW-0560">Oxidoreductase</keyword>
<dbReference type="PRINTS" id="PR00682">
    <property type="entry name" value="IPNSYNTHASE"/>
</dbReference>
<evidence type="ECO:0000256" key="6">
    <source>
        <dbReference type="SAM" id="MobiDB-lite"/>
    </source>
</evidence>
<evidence type="ECO:0000256" key="1">
    <source>
        <dbReference type="ARBA" id="ARBA00008056"/>
    </source>
</evidence>
<name>A0A4S8L0Q5_DENBC</name>
<comment type="similarity">
    <text evidence="1 5">Belongs to the iron/ascorbate-dependent oxidoreductase family.</text>
</comment>
<proteinExistence type="inferred from homology"/>
<organism evidence="8 9">
    <name type="scientific">Dendrothele bispora (strain CBS 962.96)</name>
    <dbReference type="NCBI Taxonomy" id="1314807"/>
    <lineage>
        <taxon>Eukaryota</taxon>
        <taxon>Fungi</taxon>
        <taxon>Dikarya</taxon>
        <taxon>Basidiomycota</taxon>
        <taxon>Agaricomycotina</taxon>
        <taxon>Agaricomycetes</taxon>
        <taxon>Agaricomycetidae</taxon>
        <taxon>Agaricales</taxon>
        <taxon>Agaricales incertae sedis</taxon>
        <taxon>Dendrothele</taxon>
    </lineage>
</organism>
<dbReference type="Gene3D" id="2.60.120.330">
    <property type="entry name" value="B-lactam Antibiotic, Isopenicillin N Synthase, Chain"/>
    <property type="match status" value="1"/>
</dbReference>
<dbReference type="PROSITE" id="PS51471">
    <property type="entry name" value="FE2OG_OXY"/>
    <property type="match status" value="1"/>
</dbReference>
<evidence type="ECO:0000256" key="4">
    <source>
        <dbReference type="ARBA" id="ARBA00023004"/>
    </source>
</evidence>
<dbReference type="PANTHER" id="PTHR10209">
    <property type="entry name" value="OXIDOREDUCTASE, 2OG-FE II OXYGENASE FAMILY PROTEIN"/>
    <property type="match status" value="1"/>
</dbReference>
<dbReference type="InterPro" id="IPR027443">
    <property type="entry name" value="IPNS-like_sf"/>
</dbReference>
<accession>A0A4S8L0Q5</accession>
<protein>
    <submittedName>
        <fullName evidence="8">Flavonol synthase/flavanone 3-hydroxylase</fullName>
    </submittedName>
</protein>
<evidence type="ECO:0000313" key="9">
    <source>
        <dbReference type="Proteomes" id="UP000297245"/>
    </source>
</evidence>
<dbReference type="OrthoDB" id="288590at2759"/>
<keyword evidence="9" id="KW-1185">Reference proteome</keyword>
<feature type="compositionally biased region" description="Low complexity" evidence="6">
    <location>
        <begin position="126"/>
        <end position="138"/>
    </location>
</feature>
<dbReference type="Pfam" id="PF14226">
    <property type="entry name" value="DIOX_N"/>
    <property type="match status" value="1"/>
</dbReference>
<reference evidence="8 9" key="1">
    <citation type="journal article" date="2019" name="Nat. Ecol. Evol.">
        <title>Megaphylogeny resolves global patterns of mushroom evolution.</title>
        <authorList>
            <person name="Varga T."/>
            <person name="Krizsan K."/>
            <person name="Foldi C."/>
            <person name="Dima B."/>
            <person name="Sanchez-Garcia M."/>
            <person name="Sanchez-Ramirez S."/>
            <person name="Szollosi G.J."/>
            <person name="Szarkandi J.G."/>
            <person name="Papp V."/>
            <person name="Albert L."/>
            <person name="Andreopoulos W."/>
            <person name="Angelini C."/>
            <person name="Antonin V."/>
            <person name="Barry K.W."/>
            <person name="Bougher N.L."/>
            <person name="Buchanan P."/>
            <person name="Buyck B."/>
            <person name="Bense V."/>
            <person name="Catcheside P."/>
            <person name="Chovatia M."/>
            <person name="Cooper J."/>
            <person name="Damon W."/>
            <person name="Desjardin D."/>
            <person name="Finy P."/>
            <person name="Geml J."/>
            <person name="Haridas S."/>
            <person name="Hughes K."/>
            <person name="Justo A."/>
            <person name="Karasinski D."/>
            <person name="Kautmanova I."/>
            <person name="Kiss B."/>
            <person name="Kocsube S."/>
            <person name="Kotiranta H."/>
            <person name="LaButti K.M."/>
            <person name="Lechner B.E."/>
            <person name="Liimatainen K."/>
            <person name="Lipzen A."/>
            <person name="Lukacs Z."/>
            <person name="Mihaltcheva S."/>
            <person name="Morgado L.N."/>
            <person name="Niskanen T."/>
            <person name="Noordeloos M.E."/>
            <person name="Ohm R.A."/>
            <person name="Ortiz-Santana B."/>
            <person name="Ovrebo C."/>
            <person name="Racz N."/>
            <person name="Riley R."/>
            <person name="Savchenko A."/>
            <person name="Shiryaev A."/>
            <person name="Soop K."/>
            <person name="Spirin V."/>
            <person name="Szebenyi C."/>
            <person name="Tomsovsky M."/>
            <person name="Tulloss R.E."/>
            <person name="Uehling J."/>
            <person name="Grigoriev I.V."/>
            <person name="Vagvolgyi C."/>
            <person name="Papp T."/>
            <person name="Martin F.M."/>
            <person name="Miettinen O."/>
            <person name="Hibbett D.S."/>
            <person name="Nagy L.G."/>
        </authorList>
    </citation>
    <scope>NUCLEOTIDE SEQUENCE [LARGE SCALE GENOMIC DNA]</scope>
    <source>
        <strain evidence="8 9">CBS 962.96</strain>
    </source>
</reference>
<gene>
    <name evidence="8" type="ORF">K435DRAFT_872892</name>
</gene>
<evidence type="ECO:0000256" key="5">
    <source>
        <dbReference type="RuleBase" id="RU003682"/>
    </source>
</evidence>
<dbReference type="InterPro" id="IPR044861">
    <property type="entry name" value="IPNS-like_FE2OG_OXY"/>
</dbReference>
<evidence type="ECO:0000256" key="2">
    <source>
        <dbReference type="ARBA" id="ARBA00022723"/>
    </source>
</evidence>